<evidence type="ECO:0000259" key="1">
    <source>
        <dbReference type="PROSITE" id="PS50268"/>
    </source>
</evidence>
<accession>A0A2Y9B0D7</accession>
<dbReference type="InterPro" id="IPR015919">
    <property type="entry name" value="Cadherin-like_sf"/>
</dbReference>
<dbReference type="Proteomes" id="UP000245839">
    <property type="component" value="Unassembled WGS sequence"/>
</dbReference>
<proteinExistence type="predicted"/>
<dbReference type="InterPro" id="IPR002126">
    <property type="entry name" value="Cadherin-like_dom"/>
</dbReference>
<evidence type="ECO:0000313" key="5">
    <source>
        <dbReference type="Proteomes" id="UP000251571"/>
    </source>
</evidence>
<dbReference type="GO" id="GO:0007156">
    <property type="term" value="P:homophilic cell adhesion via plasma membrane adhesion molecules"/>
    <property type="evidence" value="ECO:0007669"/>
    <property type="project" value="InterPro"/>
</dbReference>
<feature type="domain" description="Cadherin" evidence="1">
    <location>
        <begin position="7"/>
        <end position="46"/>
    </location>
</feature>
<organism evidence="3 5">
    <name type="scientific">Jannaschia seohaensis</name>
    <dbReference type="NCBI Taxonomy" id="475081"/>
    <lineage>
        <taxon>Bacteria</taxon>
        <taxon>Pseudomonadati</taxon>
        <taxon>Pseudomonadota</taxon>
        <taxon>Alphaproteobacteria</taxon>
        <taxon>Rhodobacterales</taxon>
        <taxon>Roseobacteraceae</taxon>
        <taxon>Jannaschia</taxon>
    </lineage>
</organism>
<protein>
    <recommendedName>
        <fullName evidence="1">Cadherin domain-containing protein</fullName>
    </recommendedName>
</protein>
<dbReference type="Gene3D" id="2.60.40.60">
    <property type="entry name" value="Cadherins"/>
    <property type="match status" value="1"/>
</dbReference>
<name>A0A2Y9B0D7_9RHOB</name>
<sequence length="52" mass="5502">MVLAGALDFEASENFEITVEVSDGALTALQTFTIEVEDVNEAPPKAGLLTFS</sequence>
<reference evidence="2 4" key="3">
    <citation type="submission" date="2018-03" db="EMBL/GenBank/DDBJ databases">
        <title>Genomic Encyclopedia of Archaeal and Bacterial Type Strains, Phase II (KMG-II): from individual species to whole genera.</title>
        <authorList>
            <person name="Goeker M."/>
        </authorList>
    </citation>
    <scope>NUCLEOTIDE SEQUENCE [LARGE SCALE GENOMIC DNA]</scope>
    <source>
        <strain evidence="2 4">DSM 25227</strain>
    </source>
</reference>
<evidence type="ECO:0000313" key="4">
    <source>
        <dbReference type="Proteomes" id="UP000245839"/>
    </source>
</evidence>
<dbReference type="GO" id="GO:0005509">
    <property type="term" value="F:calcium ion binding"/>
    <property type="evidence" value="ECO:0007669"/>
    <property type="project" value="InterPro"/>
</dbReference>
<dbReference type="CDD" id="cd11304">
    <property type="entry name" value="Cadherin_repeat"/>
    <property type="match status" value="1"/>
</dbReference>
<dbReference type="SUPFAM" id="SSF49313">
    <property type="entry name" value="Cadherin-like"/>
    <property type="match status" value="1"/>
</dbReference>
<dbReference type="EMBL" id="QGDJ01000011">
    <property type="protein sequence ID" value="PWJ14997.1"/>
    <property type="molecule type" value="Genomic_DNA"/>
</dbReference>
<reference evidence="3" key="2">
    <citation type="submission" date="2016-10" db="EMBL/GenBank/DDBJ databases">
        <authorList>
            <person name="Cai Z."/>
        </authorList>
    </citation>
    <scope>NUCLEOTIDE SEQUENCE [LARGE SCALE GENOMIC DNA]</scope>
    <source>
        <strain evidence="3">DSM 25227</strain>
    </source>
</reference>
<dbReference type="RefSeq" id="WP_170125484.1">
    <property type="nucleotide sequence ID" value="NZ_QGDJ01000011.1"/>
</dbReference>
<evidence type="ECO:0000313" key="3">
    <source>
        <dbReference type="EMBL" id="SSA49846.1"/>
    </source>
</evidence>
<dbReference type="GO" id="GO:0016020">
    <property type="term" value="C:membrane"/>
    <property type="evidence" value="ECO:0007669"/>
    <property type="project" value="InterPro"/>
</dbReference>
<gene>
    <name evidence="2" type="ORF">BCF38_11112</name>
    <name evidence="3" type="ORF">SAMN05421539_11112</name>
</gene>
<dbReference type="PROSITE" id="PS50268">
    <property type="entry name" value="CADHERIN_2"/>
    <property type="match status" value="1"/>
</dbReference>
<dbReference type="Proteomes" id="UP000251571">
    <property type="component" value="Unassembled WGS sequence"/>
</dbReference>
<reference evidence="5" key="1">
    <citation type="submission" date="2016-10" db="EMBL/GenBank/DDBJ databases">
        <authorList>
            <person name="Varghese N."/>
            <person name="Submissions S."/>
        </authorList>
    </citation>
    <scope>NUCLEOTIDE SEQUENCE [LARGE SCALE GENOMIC DNA]</scope>
    <source>
        <strain evidence="5">DSM 25227</strain>
    </source>
</reference>
<keyword evidence="4" id="KW-1185">Reference proteome</keyword>
<dbReference type="AlphaFoldDB" id="A0A2Y9B0D7"/>
<dbReference type="EMBL" id="UETC01000011">
    <property type="protein sequence ID" value="SSA49846.1"/>
    <property type="molecule type" value="Genomic_DNA"/>
</dbReference>
<evidence type="ECO:0000313" key="2">
    <source>
        <dbReference type="EMBL" id="PWJ14997.1"/>
    </source>
</evidence>